<gene>
    <name evidence="4" type="ORF">ACFO4O_09340</name>
</gene>
<evidence type="ECO:0000313" key="4">
    <source>
        <dbReference type="EMBL" id="MFC4700359.1"/>
    </source>
</evidence>
<feature type="signal peptide" evidence="1">
    <location>
        <begin position="1"/>
        <end position="23"/>
    </location>
</feature>
<accession>A0ABV9LVY8</accession>
<dbReference type="RefSeq" id="WP_382407707.1">
    <property type="nucleotide sequence ID" value="NZ_JBHSGU010000002.1"/>
</dbReference>
<organism evidence="4 5">
    <name type="scientific">Glaciecola siphonariae</name>
    <dbReference type="NCBI Taxonomy" id="521012"/>
    <lineage>
        <taxon>Bacteria</taxon>
        <taxon>Pseudomonadati</taxon>
        <taxon>Pseudomonadota</taxon>
        <taxon>Gammaproteobacteria</taxon>
        <taxon>Alteromonadales</taxon>
        <taxon>Alteromonadaceae</taxon>
        <taxon>Glaciecola</taxon>
    </lineage>
</organism>
<evidence type="ECO:0000256" key="1">
    <source>
        <dbReference type="SAM" id="SignalP"/>
    </source>
</evidence>
<evidence type="ECO:0000259" key="2">
    <source>
        <dbReference type="Pfam" id="PF12680"/>
    </source>
</evidence>
<comment type="caution">
    <text evidence="4">The sequence shown here is derived from an EMBL/GenBank/DDBJ whole genome shotgun (WGS) entry which is preliminary data.</text>
</comment>
<dbReference type="InterPro" id="IPR037401">
    <property type="entry name" value="SnoaL-like"/>
</dbReference>
<evidence type="ECO:0000313" key="5">
    <source>
        <dbReference type="Proteomes" id="UP001595897"/>
    </source>
</evidence>
<dbReference type="Proteomes" id="UP001595897">
    <property type="component" value="Unassembled WGS sequence"/>
</dbReference>
<evidence type="ECO:0000259" key="3">
    <source>
        <dbReference type="Pfam" id="PF13577"/>
    </source>
</evidence>
<keyword evidence="5" id="KW-1185">Reference proteome</keyword>
<protein>
    <submittedName>
        <fullName evidence="4">Nuclear transport factor 2 family protein</fullName>
    </submittedName>
</protein>
<dbReference type="InterPro" id="IPR032710">
    <property type="entry name" value="NTF2-like_dom_sf"/>
</dbReference>
<feature type="domain" description="SnoaL-like" evidence="2">
    <location>
        <begin position="195"/>
        <end position="303"/>
    </location>
</feature>
<feature type="domain" description="SnoaL-like" evidence="3">
    <location>
        <begin position="40"/>
        <end position="156"/>
    </location>
</feature>
<dbReference type="EMBL" id="JBHSGU010000002">
    <property type="protein sequence ID" value="MFC4700359.1"/>
    <property type="molecule type" value="Genomic_DNA"/>
</dbReference>
<reference evidence="5" key="1">
    <citation type="journal article" date="2019" name="Int. J. Syst. Evol. Microbiol.">
        <title>The Global Catalogue of Microorganisms (GCM) 10K type strain sequencing project: providing services to taxonomists for standard genome sequencing and annotation.</title>
        <authorList>
            <consortium name="The Broad Institute Genomics Platform"/>
            <consortium name="The Broad Institute Genome Sequencing Center for Infectious Disease"/>
            <person name="Wu L."/>
            <person name="Ma J."/>
        </authorList>
    </citation>
    <scope>NUCLEOTIDE SEQUENCE [LARGE SCALE GENOMIC DNA]</scope>
    <source>
        <strain evidence="5">KACC 12507</strain>
    </source>
</reference>
<dbReference type="Pfam" id="PF12680">
    <property type="entry name" value="SnoaL_2"/>
    <property type="match status" value="1"/>
</dbReference>
<keyword evidence="1" id="KW-0732">Signal</keyword>
<dbReference type="SUPFAM" id="SSF54427">
    <property type="entry name" value="NTF2-like"/>
    <property type="match status" value="2"/>
</dbReference>
<name>A0ABV9LVY8_9ALTE</name>
<feature type="chain" id="PRO_5046477951" evidence="1">
    <location>
        <begin position="24"/>
        <end position="321"/>
    </location>
</feature>
<proteinExistence type="predicted"/>
<dbReference type="Gene3D" id="3.10.450.50">
    <property type="match status" value="2"/>
</dbReference>
<sequence length="321" mass="36801">MMKKFIFGVIGMGLVSATAVVSAFNQELEQVNQDIVEQMKIENTVYQVGSLADANRFDALEQLYAPEVLVDYESLSGEEPTLKSNTQLMTEWAGVLPGFDVTQHQISNVVVNVNGYRAHVQAQVIADHYVDDLFWQVKGNYHYTLVKDAQDWKIAKHRFVLREEKGTRDVFAPAIQNARSKPNRYLIKAQSKQTVVDFLEALENKDMDKFANVWAEDAVQDMPFSPEGFPKRVVGKQNLLSHYKAWPEISCENSDFTRNLVFYDMLDPETVLVEYDGSVDILSTGKHYQQRYAGLFHVIDGKIELFREYYDPIIFKEAFDL</sequence>
<dbReference type="Pfam" id="PF13577">
    <property type="entry name" value="SnoaL_4"/>
    <property type="match status" value="1"/>
</dbReference>